<dbReference type="Proteomes" id="UP000626109">
    <property type="component" value="Unassembled WGS sequence"/>
</dbReference>
<proteinExistence type="predicted"/>
<accession>A0A813LLP6</accession>
<feature type="non-terminal residue" evidence="1">
    <location>
        <position position="1"/>
    </location>
</feature>
<evidence type="ECO:0000313" key="2">
    <source>
        <dbReference type="Proteomes" id="UP000626109"/>
    </source>
</evidence>
<comment type="caution">
    <text evidence="1">The sequence shown here is derived from an EMBL/GenBank/DDBJ whole genome shotgun (WGS) entry which is preliminary data.</text>
</comment>
<reference evidence="1" key="1">
    <citation type="submission" date="2021-02" db="EMBL/GenBank/DDBJ databases">
        <authorList>
            <person name="Dougan E. K."/>
            <person name="Rhodes N."/>
            <person name="Thang M."/>
            <person name="Chan C."/>
        </authorList>
    </citation>
    <scope>NUCLEOTIDE SEQUENCE</scope>
</reference>
<organism evidence="1 2">
    <name type="scientific">Polarella glacialis</name>
    <name type="common">Dinoflagellate</name>
    <dbReference type="NCBI Taxonomy" id="89957"/>
    <lineage>
        <taxon>Eukaryota</taxon>
        <taxon>Sar</taxon>
        <taxon>Alveolata</taxon>
        <taxon>Dinophyceae</taxon>
        <taxon>Suessiales</taxon>
        <taxon>Suessiaceae</taxon>
        <taxon>Polarella</taxon>
    </lineage>
</organism>
<dbReference type="EMBL" id="CAJNNW010036553">
    <property type="protein sequence ID" value="CAE8735509.1"/>
    <property type="molecule type" value="Genomic_DNA"/>
</dbReference>
<name>A0A813LLP6_POLGL</name>
<evidence type="ECO:0000313" key="1">
    <source>
        <dbReference type="EMBL" id="CAE8735509.1"/>
    </source>
</evidence>
<protein>
    <submittedName>
        <fullName evidence="1">Uncharacterized protein</fullName>
    </submittedName>
</protein>
<dbReference type="AlphaFoldDB" id="A0A813LLP6"/>
<sequence>LLFPEDFRKMPEFVPATSEEEHLVASPYSQLLTELSHGPAAILSGVGKLMALTLSLATSVTSETVPAILFSVRLAVRVESAARLLMDHAEGRAVRAWPRLTASPEALDELRRGRALLRSTFEGEVLPWFDRWLEELVDAAQQEPNREDECNGLACRLHAHQVLVLRNVEAKDFNAERAKRLLSSLTFLSSHHSWNQERLEVPETEIFEVLQLHRRQIVRWLVEQRKRNALAEFNGVLQSCHRQLSALGDSSAKDSSGFEWVCVGDASEYEG</sequence>
<gene>
    <name evidence="1" type="ORF">PGLA2088_LOCUS47871</name>
</gene>
<feature type="non-terminal residue" evidence="1">
    <location>
        <position position="271"/>
    </location>
</feature>